<dbReference type="AlphaFoldDB" id="Q22A08"/>
<proteinExistence type="predicted"/>
<gene>
    <name evidence="2" type="ORF">TTHERM_01298570</name>
</gene>
<dbReference type="HOGENOM" id="CLU_103989_0_0_1"/>
<dbReference type="InParanoid" id="Q22A08"/>
<accession>Q22A08</accession>
<dbReference type="GeneID" id="7830184"/>
<dbReference type="PANTHER" id="PTHR21192">
    <property type="entry name" value="NUCLEAR PROTEIN E3-3"/>
    <property type="match status" value="1"/>
</dbReference>
<dbReference type="KEGG" id="tet:TTHERM_01298570"/>
<name>Q22A08_TETTS</name>
<reference evidence="3" key="1">
    <citation type="journal article" date="2006" name="PLoS Biol.">
        <title>Macronuclear genome sequence of the ciliate Tetrahymena thermophila, a model eukaryote.</title>
        <authorList>
            <person name="Eisen J.A."/>
            <person name="Coyne R.S."/>
            <person name="Wu M."/>
            <person name="Wu D."/>
            <person name="Thiagarajan M."/>
            <person name="Wortman J.R."/>
            <person name="Badger J.H."/>
            <person name="Ren Q."/>
            <person name="Amedeo P."/>
            <person name="Jones K.M."/>
            <person name="Tallon L.J."/>
            <person name="Delcher A.L."/>
            <person name="Salzberg S.L."/>
            <person name="Silva J.C."/>
            <person name="Haas B.J."/>
            <person name="Majoros W.H."/>
            <person name="Farzad M."/>
            <person name="Carlton J.M."/>
            <person name="Smith R.K. Jr."/>
            <person name="Garg J."/>
            <person name="Pearlman R.E."/>
            <person name="Karrer K.M."/>
            <person name="Sun L."/>
            <person name="Manning G."/>
            <person name="Elde N.C."/>
            <person name="Turkewitz A.P."/>
            <person name="Asai D.J."/>
            <person name="Wilkes D.E."/>
            <person name="Wang Y."/>
            <person name="Cai H."/>
            <person name="Collins K."/>
            <person name="Stewart B.A."/>
            <person name="Lee S.R."/>
            <person name="Wilamowska K."/>
            <person name="Weinberg Z."/>
            <person name="Ruzzo W.L."/>
            <person name="Wloga D."/>
            <person name="Gaertig J."/>
            <person name="Frankel J."/>
            <person name="Tsao C.-C."/>
            <person name="Gorovsky M.A."/>
            <person name="Keeling P.J."/>
            <person name="Waller R.F."/>
            <person name="Patron N.J."/>
            <person name="Cherry J.M."/>
            <person name="Stover N.A."/>
            <person name="Krieger C.J."/>
            <person name="del Toro C."/>
            <person name="Ryder H.F."/>
            <person name="Williamson S.C."/>
            <person name="Barbeau R.A."/>
            <person name="Hamilton E.P."/>
            <person name="Orias E."/>
        </authorList>
    </citation>
    <scope>NUCLEOTIDE SEQUENCE [LARGE SCALE GENOMIC DNA]</scope>
    <source>
        <strain evidence="3">SB210</strain>
    </source>
</reference>
<protein>
    <recommendedName>
        <fullName evidence="4">NADH dehydrogenase [ubiquinone] 1 alpha subcomplex assembly factor 3</fullName>
    </recommendedName>
</protein>
<feature type="coiled-coil region" evidence="1">
    <location>
        <begin position="43"/>
        <end position="79"/>
    </location>
</feature>
<sequence>MIFLNSKKLSQIASQILQNTIKQQLGCYKSQAQFSDKFNPYDQEQAQKKMQEILKQYQNQDVQRTIVNEQQIKEKLKNRETKLPIQNFQIAKDGQFYNPKSNVNPTIDVFNFSEEFLKKKQQVSQVYGLGNGYFSVNQVWYPGSVMIFPQQIFLWDVQTASDIRAHSLDFLEVVKPAPSYIIIGTGKEKFFLEESIYDRFTKQKIRVDILPTFEACSTFNVCAEDGMNVCALLIPANL</sequence>
<organism evidence="2 3">
    <name type="scientific">Tetrahymena thermophila (strain SB210)</name>
    <dbReference type="NCBI Taxonomy" id="312017"/>
    <lineage>
        <taxon>Eukaryota</taxon>
        <taxon>Sar</taxon>
        <taxon>Alveolata</taxon>
        <taxon>Ciliophora</taxon>
        <taxon>Intramacronucleata</taxon>
        <taxon>Oligohymenophorea</taxon>
        <taxon>Hymenostomatida</taxon>
        <taxon>Tetrahymenina</taxon>
        <taxon>Tetrahymenidae</taxon>
        <taxon>Tetrahymena</taxon>
    </lineage>
</organism>
<evidence type="ECO:0000313" key="3">
    <source>
        <dbReference type="Proteomes" id="UP000009168"/>
    </source>
</evidence>
<evidence type="ECO:0008006" key="4">
    <source>
        <dbReference type="Google" id="ProtNLM"/>
    </source>
</evidence>
<dbReference type="RefSeq" id="XP_001029797.2">
    <property type="nucleotide sequence ID" value="XM_001029797.2"/>
</dbReference>
<dbReference type="SUPFAM" id="SSF64076">
    <property type="entry name" value="MTH938-like"/>
    <property type="match status" value="1"/>
</dbReference>
<dbReference type="Gene3D" id="3.40.1230.10">
    <property type="entry name" value="MTH938-like"/>
    <property type="match status" value="1"/>
</dbReference>
<dbReference type="GO" id="GO:0005743">
    <property type="term" value="C:mitochondrial inner membrane"/>
    <property type="evidence" value="ECO:0007669"/>
    <property type="project" value="TreeGrafter"/>
</dbReference>
<dbReference type="Pfam" id="PF04430">
    <property type="entry name" value="DUF498"/>
    <property type="match status" value="1"/>
</dbReference>
<dbReference type="PANTHER" id="PTHR21192:SF2">
    <property type="entry name" value="NADH DEHYDROGENASE [UBIQUINONE] 1 ALPHA SUBCOMPLEX ASSEMBLY FACTOR 3"/>
    <property type="match status" value="1"/>
</dbReference>
<dbReference type="InterPro" id="IPR007523">
    <property type="entry name" value="NDUFAF3/AAMDC"/>
</dbReference>
<dbReference type="eggNOG" id="KOG3363">
    <property type="taxonomic scope" value="Eukaryota"/>
</dbReference>
<dbReference type="Proteomes" id="UP000009168">
    <property type="component" value="Unassembled WGS sequence"/>
</dbReference>
<dbReference type="InterPro" id="IPR036748">
    <property type="entry name" value="MTH938-like_sf"/>
</dbReference>
<dbReference type="OrthoDB" id="312606at2759"/>
<keyword evidence="3" id="KW-1185">Reference proteome</keyword>
<evidence type="ECO:0000313" key="2">
    <source>
        <dbReference type="EMBL" id="EAR82134.2"/>
    </source>
</evidence>
<dbReference type="GO" id="GO:0032981">
    <property type="term" value="P:mitochondrial respiratory chain complex I assembly"/>
    <property type="evidence" value="ECO:0007669"/>
    <property type="project" value="TreeGrafter"/>
</dbReference>
<dbReference type="STRING" id="312017.Q22A08"/>
<dbReference type="EMBL" id="GG662323">
    <property type="protein sequence ID" value="EAR82134.2"/>
    <property type="molecule type" value="Genomic_DNA"/>
</dbReference>
<keyword evidence="1" id="KW-0175">Coiled coil</keyword>
<evidence type="ECO:0000256" key="1">
    <source>
        <dbReference type="SAM" id="Coils"/>
    </source>
</evidence>